<dbReference type="InterPro" id="IPR019458">
    <property type="entry name" value="Est1-like_N"/>
</dbReference>
<dbReference type="PANTHER" id="PTHR15696:SF36">
    <property type="entry name" value="NONSENSE-MEDIATED MRNA DECAY FACTOR"/>
    <property type="match status" value="1"/>
</dbReference>
<keyword evidence="5" id="KW-1185">Reference proteome</keyword>
<dbReference type="OrthoDB" id="69928at2759"/>
<dbReference type="AlphaFoldDB" id="A0A5C3QSM1"/>
<evidence type="ECO:0000256" key="1">
    <source>
        <dbReference type="SAM" id="MobiDB-lite"/>
    </source>
</evidence>
<accession>A0A5C3QSM1</accession>
<organism evidence="4 5">
    <name type="scientific">Pterulicium gracile</name>
    <dbReference type="NCBI Taxonomy" id="1884261"/>
    <lineage>
        <taxon>Eukaryota</taxon>
        <taxon>Fungi</taxon>
        <taxon>Dikarya</taxon>
        <taxon>Basidiomycota</taxon>
        <taxon>Agaricomycotina</taxon>
        <taxon>Agaricomycetes</taxon>
        <taxon>Agaricomycetidae</taxon>
        <taxon>Agaricales</taxon>
        <taxon>Pleurotineae</taxon>
        <taxon>Pterulaceae</taxon>
        <taxon>Pterulicium</taxon>
    </lineage>
</organism>
<name>A0A5C3QSM1_9AGAR</name>
<dbReference type="Proteomes" id="UP000305067">
    <property type="component" value="Unassembled WGS sequence"/>
</dbReference>
<evidence type="ECO:0000259" key="2">
    <source>
        <dbReference type="Pfam" id="PF10373"/>
    </source>
</evidence>
<sequence>MPEQPSEIARETKHLHQGLKDLLKKNEPWGRDVEYQRKQLRRRYLQLLLCHPYAKESQDAENHLWMQTSYSFISAYKQQVSALDKIVVNSSRQQLSKGGHGPVEQRKLLNRFKQFLAEEEKFWTDLVERIYRSFELTEAKAALVALEIIPATEETAPGSDSAQCVNGRNQNVAPFPVEESIAGIAPQNALQRESRLAILSKALIRLGDLARYRELYNESGGRPKAGQEDGARRHGRARRGGAPARMETLARPRNYEESQACYQQSKNLQPDDGNPSHQLAILASYQKDTFSSLVHYYRSLCVLRPAEMASENMATALAKFMDAWRTKKSEGDANEGSDKRSLPAPIRIEILKDTTIALHASWRLGNDSATAEPELAQTVFDDFSALVSERHLPPDIIAPFVLLSQGALYQHKNPTKSSRDARSSFSSEVLEALEHKKLYHLLNIHQALLETGSSELEEPLPKDVVESDPAQRITATFRRTLPALRIASRWLRANIEYVMQTHVHVPALPTDPRVITDFWTVYARFCCLLARSFPLTELPQHVSPLEEDMELKGFLPLGQLHNAGKHSRIVANKPGAEQVHPNVEHLMRIRDLLADAQCIASLEKSPIASYDTLVSMEKGNGLELASSARERAATIIQDQTSIAFLADIRNQRLVAAVSREEDAMTVSTDDPVRDAFRKVLDGSDLDSSESHEDDGDEIVWDLKGPASPALAATATPSVPQSTSPVTPQKALPIGIGKPALSPSRQIAASFGYSPPGNLTHGTPTTAQDLLHNVMGGTTRRASDAFRPSPFDSKGIQPPQLLFGNSAVGMNQSGSSIWSTAGTSQWQQAEAGLAPHASALSAMRPNDHLPMLTLPETSNPTAPWPSTFAPSSPNFPQHPTHASPMHSYAARPQPQQLQSARQRPPSMSIPQGYLEGTPRPPDLYPLNSVPSGYGQQPLQPHPFPGNPGLQSRPHPTLHSRGSMQMGRPDPAVIMHGLNHHNRHTSAVGQAGPGVFNGQHTAPLPYSHWGGHG</sequence>
<evidence type="ECO:0000313" key="4">
    <source>
        <dbReference type="EMBL" id="TFL03840.1"/>
    </source>
</evidence>
<gene>
    <name evidence="4" type="ORF">BDV98DRAFT_544309</name>
</gene>
<feature type="compositionally biased region" description="Polar residues" evidence="1">
    <location>
        <begin position="867"/>
        <end position="876"/>
    </location>
</feature>
<dbReference type="InterPro" id="IPR018834">
    <property type="entry name" value="DNA/RNA-bd_Est1-type"/>
</dbReference>
<dbReference type="Gene3D" id="1.25.40.10">
    <property type="entry name" value="Tetratricopeptide repeat domain"/>
    <property type="match status" value="1"/>
</dbReference>
<dbReference type="SUPFAM" id="SSF48452">
    <property type="entry name" value="TPR-like"/>
    <property type="match status" value="1"/>
</dbReference>
<evidence type="ECO:0000259" key="3">
    <source>
        <dbReference type="Pfam" id="PF10374"/>
    </source>
</evidence>
<dbReference type="STRING" id="1884261.A0A5C3QSM1"/>
<feature type="compositionally biased region" description="Polar residues" evidence="1">
    <location>
        <begin position="927"/>
        <end position="937"/>
    </location>
</feature>
<dbReference type="InterPro" id="IPR011990">
    <property type="entry name" value="TPR-like_helical_dom_sf"/>
</dbReference>
<dbReference type="InterPro" id="IPR045153">
    <property type="entry name" value="Est1/Ebs1-like"/>
</dbReference>
<proteinExistence type="predicted"/>
<dbReference type="PANTHER" id="PTHR15696">
    <property type="entry name" value="SMG-7 SUPPRESSOR WITH MORPHOLOGICAL EFFECT ON GENITALIA PROTEIN 7"/>
    <property type="match status" value="1"/>
</dbReference>
<evidence type="ECO:0008006" key="6">
    <source>
        <dbReference type="Google" id="ProtNLM"/>
    </source>
</evidence>
<dbReference type="EMBL" id="ML178819">
    <property type="protein sequence ID" value="TFL03840.1"/>
    <property type="molecule type" value="Genomic_DNA"/>
</dbReference>
<feature type="region of interest" description="Disordered" evidence="1">
    <location>
        <begin position="857"/>
        <end position="962"/>
    </location>
</feature>
<dbReference type="Pfam" id="PF10374">
    <property type="entry name" value="EST1"/>
    <property type="match status" value="1"/>
</dbReference>
<dbReference type="Pfam" id="PF10373">
    <property type="entry name" value="EST1_DNA_bind"/>
    <property type="match status" value="1"/>
</dbReference>
<feature type="domain" description="DNA/RNA-binding" evidence="2">
    <location>
        <begin position="259"/>
        <end position="559"/>
    </location>
</feature>
<reference evidence="4 5" key="1">
    <citation type="journal article" date="2019" name="Nat. Ecol. Evol.">
        <title>Megaphylogeny resolves global patterns of mushroom evolution.</title>
        <authorList>
            <person name="Varga T."/>
            <person name="Krizsan K."/>
            <person name="Foldi C."/>
            <person name="Dima B."/>
            <person name="Sanchez-Garcia M."/>
            <person name="Sanchez-Ramirez S."/>
            <person name="Szollosi G.J."/>
            <person name="Szarkandi J.G."/>
            <person name="Papp V."/>
            <person name="Albert L."/>
            <person name="Andreopoulos W."/>
            <person name="Angelini C."/>
            <person name="Antonin V."/>
            <person name="Barry K.W."/>
            <person name="Bougher N.L."/>
            <person name="Buchanan P."/>
            <person name="Buyck B."/>
            <person name="Bense V."/>
            <person name="Catcheside P."/>
            <person name="Chovatia M."/>
            <person name="Cooper J."/>
            <person name="Damon W."/>
            <person name="Desjardin D."/>
            <person name="Finy P."/>
            <person name="Geml J."/>
            <person name="Haridas S."/>
            <person name="Hughes K."/>
            <person name="Justo A."/>
            <person name="Karasinski D."/>
            <person name="Kautmanova I."/>
            <person name="Kiss B."/>
            <person name="Kocsube S."/>
            <person name="Kotiranta H."/>
            <person name="LaButti K.M."/>
            <person name="Lechner B.E."/>
            <person name="Liimatainen K."/>
            <person name="Lipzen A."/>
            <person name="Lukacs Z."/>
            <person name="Mihaltcheva S."/>
            <person name="Morgado L.N."/>
            <person name="Niskanen T."/>
            <person name="Noordeloos M.E."/>
            <person name="Ohm R.A."/>
            <person name="Ortiz-Santana B."/>
            <person name="Ovrebo C."/>
            <person name="Racz N."/>
            <person name="Riley R."/>
            <person name="Savchenko A."/>
            <person name="Shiryaev A."/>
            <person name="Soop K."/>
            <person name="Spirin V."/>
            <person name="Szebenyi C."/>
            <person name="Tomsovsky M."/>
            <person name="Tulloss R.E."/>
            <person name="Uehling J."/>
            <person name="Grigoriev I.V."/>
            <person name="Vagvolgyi C."/>
            <person name="Papp T."/>
            <person name="Martin F.M."/>
            <person name="Miettinen O."/>
            <person name="Hibbett D.S."/>
            <person name="Nagy L.G."/>
        </authorList>
    </citation>
    <scope>NUCLEOTIDE SEQUENCE [LARGE SCALE GENOMIC DNA]</scope>
    <source>
        <strain evidence="4 5">CBS 309.79</strain>
    </source>
</reference>
<protein>
    <recommendedName>
        <fullName evidence="6">Protein SMG7</fullName>
    </recommendedName>
</protein>
<feature type="domain" description="Telomerase activating protein Est1-like N-terminal" evidence="3">
    <location>
        <begin position="60"/>
        <end position="217"/>
    </location>
</feature>
<feature type="region of interest" description="Disordered" evidence="1">
    <location>
        <begin position="218"/>
        <end position="274"/>
    </location>
</feature>
<evidence type="ECO:0000313" key="5">
    <source>
        <dbReference type="Proteomes" id="UP000305067"/>
    </source>
</evidence>